<dbReference type="EMBL" id="JBBPDW010000017">
    <property type="protein sequence ID" value="KAK7545643.1"/>
    <property type="molecule type" value="Genomic_DNA"/>
</dbReference>
<dbReference type="Proteomes" id="UP001365128">
    <property type="component" value="Unassembled WGS sequence"/>
</dbReference>
<organism evidence="1 2">
    <name type="scientific">Phyllosticta citricarpa</name>
    <dbReference type="NCBI Taxonomy" id="55181"/>
    <lineage>
        <taxon>Eukaryota</taxon>
        <taxon>Fungi</taxon>
        <taxon>Dikarya</taxon>
        <taxon>Ascomycota</taxon>
        <taxon>Pezizomycotina</taxon>
        <taxon>Dothideomycetes</taxon>
        <taxon>Dothideomycetes incertae sedis</taxon>
        <taxon>Botryosphaeriales</taxon>
        <taxon>Phyllostictaceae</taxon>
        <taxon>Phyllosticta</taxon>
    </lineage>
</organism>
<comment type="caution">
    <text evidence="1">The sequence shown here is derived from an EMBL/GenBank/DDBJ whole genome shotgun (WGS) entry which is preliminary data.</text>
</comment>
<accession>A0ABR1MC99</accession>
<keyword evidence="2" id="KW-1185">Reference proteome</keyword>
<name>A0ABR1MC99_9PEZI</name>
<reference evidence="1 2" key="1">
    <citation type="submission" date="2024-04" db="EMBL/GenBank/DDBJ databases">
        <title>Phyllosticta paracitricarpa is synonymous to the EU quarantine fungus P. citricarpa based on phylogenomic analyses.</title>
        <authorList>
            <consortium name="Lawrence Berkeley National Laboratory"/>
            <person name="Van Ingen-Buijs V.A."/>
            <person name="Van Westerhoven A.C."/>
            <person name="Haridas S."/>
            <person name="Skiadas P."/>
            <person name="Martin F."/>
            <person name="Groenewald J.Z."/>
            <person name="Crous P.W."/>
            <person name="Seidl M.F."/>
        </authorList>
    </citation>
    <scope>NUCLEOTIDE SEQUENCE [LARGE SCALE GENOMIC DNA]</scope>
    <source>
        <strain evidence="1 2">CBS 122670</strain>
    </source>
</reference>
<evidence type="ECO:0000313" key="1">
    <source>
        <dbReference type="EMBL" id="KAK7545643.1"/>
    </source>
</evidence>
<gene>
    <name evidence="1" type="ORF">IWX46DRAFT_106047</name>
</gene>
<proteinExistence type="predicted"/>
<sequence length="203" mass="22711">MRWMRWMLWDTCTPKVPHYEQCVTLLPAPRPFSPTASASAAFWPPSIGANGARMRGQQPWSIGLHPATANTIDGRGVDVSRIGSSNATDAVRHPAMESRLLLAQWEHMTTNGSQVSWASEEAGWSWRWADGRAGVCWSWRRPFAYLSRMHQHQTEHHCPHRVLPLWISTQPHGLKSSIGAQPLAADPGQPPCRVLIRPMTLVA</sequence>
<evidence type="ECO:0000313" key="2">
    <source>
        <dbReference type="Proteomes" id="UP001365128"/>
    </source>
</evidence>
<protein>
    <submittedName>
        <fullName evidence="1">Uncharacterized protein</fullName>
    </submittedName>
</protein>